<gene>
    <name evidence="1" type="ORF">ABEG18_11880</name>
</gene>
<evidence type="ECO:0000313" key="1">
    <source>
        <dbReference type="EMBL" id="XBO41419.1"/>
    </source>
</evidence>
<organism evidence="1">
    <name type="scientific">Alsobacter sp. KACC 23698</name>
    <dbReference type="NCBI Taxonomy" id="3149229"/>
    <lineage>
        <taxon>Bacteria</taxon>
        <taxon>Pseudomonadati</taxon>
        <taxon>Pseudomonadota</taxon>
        <taxon>Alphaproteobacteria</taxon>
        <taxon>Hyphomicrobiales</taxon>
        <taxon>Alsobacteraceae</taxon>
        <taxon>Alsobacter</taxon>
    </lineage>
</organism>
<dbReference type="Gene3D" id="3.40.50.12780">
    <property type="entry name" value="N-terminal domain of ligase-like"/>
    <property type="match status" value="1"/>
</dbReference>
<proteinExistence type="predicted"/>
<dbReference type="SUPFAM" id="SSF56801">
    <property type="entry name" value="Acetyl-CoA synthetase-like"/>
    <property type="match status" value="1"/>
</dbReference>
<dbReference type="PANTHER" id="PTHR36932:SF1">
    <property type="entry name" value="CAPSULAR POLYSACCHARIDE BIOSYNTHESIS PROTEIN"/>
    <property type="match status" value="1"/>
</dbReference>
<dbReference type="RefSeq" id="WP_406858273.1">
    <property type="nucleotide sequence ID" value="NZ_CP157484.1"/>
</dbReference>
<evidence type="ECO:0008006" key="2">
    <source>
        <dbReference type="Google" id="ProtNLM"/>
    </source>
</evidence>
<name>A0AAU7JMS0_9HYPH</name>
<dbReference type="PANTHER" id="PTHR36932">
    <property type="entry name" value="CAPSULAR POLYSACCHARIDE BIOSYNTHESIS PROTEIN"/>
    <property type="match status" value="1"/>
</dbReference>
<dbReference type="EMBL" id="CP157484">
    <property type="protein sequence ID" value="XBO41419.1"/>
    <property type="molecule type" value="Genomic_DNA"/>
</dbReference>
<dbReference type="AlphaFoldDB" id="A0AAU7JMS0"/>
<protein>
    <recommendedName>
        <fullName evidence="2">Phenylacetate--CoA ligase family protein</fullName>
    </recommendedName>
</protein>
<dbReference type="InterPro" id="IPR042099">
    <property type="entry name" value="ANL_N_sf"/>
</dbReference>
<sequence>MLNILKRSTLFDRLARRPPVLYGRARRMIEAFDAMDAGQREAAQAERLERVLADAEQTGFYAGAGLRDLSCAPLLRKEDVRQAETAFQRAIAVPRSPAATGGTTGAPLRLTRSPGQVVFEQALVDHLIALAGVEPTAVRSAVMRGDAIKPVDAMGPPYWTILGVDRALVSAHHLTSETYPDYERFLETFRPSILHAYPSALEQLTTFAEERGGGPPLRLVFTSSEQLPTGLRARVKAAFGADLLDFYGQAERVCAAWSLRDGEFWFRPDYGAVEFRDGPAGVRLIGTGLHNRAQILLRYDTGDLAVLGPHASPERRRLMALGLAPFEGVSGRQSEYIELPDGARIIGLNHVPRGVEGASSIQILQDGPSRVRLRVVPNARYGEATRQRIEANLRLKAPLSVVVDYEIAGAPYRLPNGKAPLFVDLRGRGPSV</sequence>
<dbReference type="InterPro" id="IPR053158">
    <property type="entry name" value="CapK_Type1_Caps_Biosynth"/>
</dbReference>
<reference evidence="1" key="1">
    <citation type="submission" date="2024-05" db="EMBL/GenBank/DDBJ databases">
        <authorList>
            <person name="Kim S."/>
            <person name="Heo J."/>
            <person name="Choi H."/>
            <person name="Choi Y."/>
            <person name="Kwon S.-W."/>
            <person name="Kim Y."/>
        </authorList>
    </citation>
    <scope>NUCLEOTIDE SEQUENCE</scope>
    <source>
        <strain evidence="1">KACC 23698</strain>
    </source>
</reference>
<accession>A0AAU7JMS0</accession>